<proteinExistence type="predicted"/>
<dbReference type="EMBL" id="LNYU01000004">
    <property type="protein sequence ID" value="KTD69860.1"/>
    <property type="molecule type" value="Genomic_DNA"/>
</dbReference>
<comment type="caution">
    <text evidence="2">The sequence shown here is derived from an EMBL/GenBank/DDBJ whole genome shotgun (WGS) entry which is preliminary data.</text>
</comment>
<dbReference type="AlphaFoldDB" id="A0A0W0ZLE0"/>
<feature type="region of interest" description="Disordered" evidence="1">
    <location>
        <begin position="85"/>
        <end position="104"/>
    </location>
</feature>
<name>A0A0W0ZLE0_9GAMM</name>
<dbReference type="PATRIC" id="fig|45074.5.peg.151"/>
<keyword evidence="3" id="KW-1185">Reference proteome</keyword>
<dbReference type="RefSeq" id="WP_058512623.1">
    <property type="nucleotide sequence ID" value="NZ_CAAAIH010000017.1"/>
</dbReference>
<reference evidence="2 3" key="1">
    <citation type="submission" date="2015-11" db="EMBL/GenBank/DDBJ databases">
        <title>Genomic analysis of 38 Legionella species identifies large and diverse effector repertoires.</title>
        <authorList>
            <person name="Burstein D."/>
            <person name="Amaro F."/>
            <person name="Zusman T."/>
            <person name="Lifshitz Z."/>
            <person name="Cohen O."/>
            <person name="Gilbert J.A."/>
            <person name="Pupko T."/>
            <person name="Shuman H.A."/>
            <person name="Segal G."/>
        </authorList>
    </citation>
    <scope>NUCLEOTIDE SEQUENCE [LARGE SCALE GENOMIC DNA]</scope>
    <source>
        <strain evidence="2 3">SC-63-C7</strain>
    </source>
</reference>
<dbReference type="Proteomes" id="UP000054703">
    <property type="component" value="Unassembled WGS sequence"/>
</dbReference>
<evidence type="ECO:0000313" key="2">
    <source>
        <dbReference type="EMBL" id="KTD69860.1"/>
    </source>
</evidence>
<gene>
    <name evidence="2" type="ORF">Lsan_0138</name>
</gene>
<evidence type="ECO:0000256" key="1">
    <source>
        <dbReference type="SAM" id="MobiDB-lite"/>
    </source>
</evidence>
<organism evidence="2 3">
    <name type="scientific">Legionella santicrucis</name>
    <dbReference type="NCBI Taxonomy" id="45074"/>
    <lineage>
        <taxon>Bacteria</taxon>
        <taxon>Pseudomonadati</taxon>
        <taxon>Pseudomonadota</taxon>
        <taxon>Gammaproteobacteria</taxon>
        <taxon>Legionellales</taxon>
        <taxon>Legionellaceae</taxon>
        <taxon>Legionella</taxon>
    </lineage>
</organism>
<evidence type="ECO:0000313" key="3">
    <source>
        <dbReference type="Proteomes" id="UP000054703"/>
    </source>
</evidence>
<accession>A0A0W0ZLE0</accession>
<protein>
    <submittedName>
        <fullName evidence="2">Uncharacterized protein</fullName>
    </submittedName>
</protein>
<sequence length="152" mass="16952">MLNCGDKGLDDLQEKGEIISIDTCCGNSVYGDHECRIALENGDKIFSYVSGITKLVQITREETVYEKTVTGGMANFILSFFGKSNQSAPQPEFSKGPAGEDFDKNKQSISEKEFNDVLSTLPPSIQTYLEKREKESNNVYIMSNSNRNQMTL</sequence>